<keyword evidence="1" id="KW-0238">DNA-binding</keyword>
<proteinExistence type="predicted"/>
<dbReference type="InterPro" id="IPR010998">
    <property type="entry name" value="Integrase_recombinase_N"/>
</dbReference>
<dbReference type="Gene3D" id="1.10.150.130">
    <property type="match status" value="1"/>
</dbReference>
<evidence type="ECO:0000313" key="3">
    <source>
        <dbReference type="Proteomes" id="UP000784128"/>
    </source>
</evidence>
<evidence type="ECO:0000256" key="1">
    <source>
        <dbReference type="ARBA" id="ARBA00023125"/>
    </source>
</evidence>
<dbReference type="RefSeq" id="WP_214298866.1">
    <property type="nucleotide sequence ID" value="NZ_JAHDYS010000008.1"/>
</dbReference>
<accession>A0ABS5U8P5</accession>
<protein>
    <submittedName>
        <fullName evidence="2">Uncharacterized protein</fullName>
    </submittedName>
</protein>
<organism evidence="2 3">
    <name type="scientific">Pelotalea chapellei</name>
    <dbReference type="NCBI Taxonomy" id="44671"/>
    <lineage>
        <taxon>Bacteria</taxon>
        <taxon>Pseudomonadati</taxon>
        <taxon>Thermodesulfobacteriota</taxon>
        <taxon>Desulfuromonadia</taxon>
        <taxon>Geobacterales</taxon>
        <taxon>Geobacteraceae</taxon>
        <taxon>Pelotalea</taxon>
    </lineage>
</organism>
<dbReference type="Proteomes" id="UP000784128">
    <property type="component" value="Unassembled WGS sequence"/>
</dbReference>
<sequence length="121" mass="14463">MIEENLPDYLKWLRYFIDFCEKHCSNEDESVRIRQFLDKLQEKNQSESQRRRAYNAVEKKYPRAPKEFAHQWFLPQKNLTLVTESGERRRWRPQRTTGYASVFPSLAPCISVSSLRFSTTG</sequence>
<keyword evidence="3" id="KW-1185">Reference proteome</keyword>
<evidence type="ECO:0000313" key="2">
    <source>
        <dbReference type="EMBL" id="MBT1072041.1"/>
    </source>
</evidence>
<gene>
    <name evidence="2" type="ORF">KJB30_09615</name>
</gene>
<reference evidence="2 3" key="1">
    <citation type="submission" date="2021-05" db="EMBL/GenBank/DDBJ databases">
        <title>The draft genome of Geobacter chapellei DSM 13688.</title>
        <authorList>
            <person name="Xu Z."/>
            <person name="Masuda Y."/>
            <person name="Itoh H."/>
            <person name="Senoo K."/>
        </authorList>
    </citation>
    <scope>NUCLEOTIDE SEQUENCE [LARGE SCALE GENOMIC DNA]</scope>
    <source>
        <strain evidence="2 3">DSM 13688</strain>
    </source>
</reference>
<name>A0ABS5U8P5_9BACT</name>
<dbReference type="EMBL" id="JAHDYS010000008">
    <property type="protein sequence ID" value="MBT1072041.1"/>
    <property type="molecule type" value="Genomic_DNA"/>
</dbReference>
<comment type="caution">
    <text evidence="2">The sequence shown here is derived from an EMBL/GenBank/DDBJ whole genome shotgun (WGS) entry which is preliminary data.</text>
</comment>